<evidence type="ECO:0000313" key="2">
    <source>
        <dbReference type="EMBL" id="TWU70335.1"/>
    </source>
</evidence>
<dbReference type="EMBL" id="SBHS01000195">
    <property type="protein sequence ID" value="TWU70335.1"/>
    <property type="molecule type" value="Genomic_DNA"/>
</dbReference>
<proteinExistence type="predicted"/>
<dbReference type="AlphaFoldDB" id="A0A5C6FX66"/>
<name>A0A5C6FX66_METRR</name>
<protein>
    <submittedName>
        <fullName evidence="2">Uncharacterized protein</fullName>
    </submittedName>
</protein>
<sequence length="96" mass="9575">MKFFQVATVFVSVALASPYYANDAAGTDAKQGVETRDVVEDRAANLAIAAGRLDAFMDAAKGFTGGLSSAACLEKLSACAGGQTASPSGATDAPPA</sequence>
<accession>A0A5C6FX66</accession>
<evidence type="ECO:0000313" key="3">
    <source>
        <dbReference type="Proteomes" id="UP000317257"/>
    </source>
</evidence>
<feature type="signal peptide" evidence="1">
    <location>
        <begin position="1"/>
        <end position="16"/>
    </location>
</feature>
<organism evidence="2 3">
    <name type="scientific">Metarhizium rileyi (strain RCEF 4871)</name>
    <name type="common">Nomuraea rileyi</name>
    <dbReference type="NCBI Taxonomy" id="1649241"/>
    <lineage>
        <taxon>Eukaryota</taxon>
        <taxon>Fungi</taxon>
        <taxon>Dikarya</taxon>
        <taxon>Ascomycota</taxon>
        <taxon>Pezizomycotina</taxon>
        <taxon>Sordariomycetes</taxon>
        <taxon>Hypocreomycetidae</taxon>
        <taxon>Hypocreales</taxon>
        <taxon>Clavicipitaceae</taxon>
        <taxon>Metarhizium</taxon>
    </lineage>
</organism>
<feature type="chain" id="PRO_5023044413" evidence="1">
    <location>
        <begin position="17"/>
        <end position="96"/>
    </location>
</feature>
<keyword evidence="1" id="KW-0732">Signal</keyword>
<evidence type="ECO:0000256" key="1">
    <source>
        <dbReference type="SAM" id="SignalP"/>
    </source>
</evidence>
<dbReference type="Proteomes" id="UP000317257">
    <property type="component" value="Unassembled WGS sequence"/>
</dbReference>
<comment type="caution">
    <text evidence="2">The sequence shown here is derived from an EMBL/GenBank/DDBJ whole genome shotgun (WGS) entry which is preliminary data.</text>
</comment>
<gene>
    <name evidence="2" type="ORF">ED733_000017</name>
</gene>
<reference evidence="3" key="1">
    <citation type="submission" date="2018-12" db="EMBL/GenBank/DDBJ databases">
        <title>The complete genome of Metarhizium rileyi, a key fungal pathogen of Lepidoptera.</title>
        <authorList>
            <person name="Binneck E."/>
            <person name="Lastra C.C.L."/>
            <person name="Sosa-Gomez D.R."/>
        </authorList>
    </citation>
    <scope>NUCLEOTIDE SEQUENCE [LARGE SCALE GENOMIC DNA]</scope>
    <source>
        <strain evidence="3">Cep018-CH2</strain>
    </source>
</reference>